<dbReference type="OrthoDB" id="206950at2759"/>
<feature type="region of interest" description="Disordered" evidence="3">
    <location>
        <begin position="1"/>
        <end position="117"/>
    </location>
</feature>
<dbReference type="InParanoid" id="A0A1S3HC52"/>
<feature type="compositionally biased region" description="Basic residues" evidence="3">
    <location>
        <begin position="10"/>
        <end position="23"/>
    </location>
</feature>
<proteinExistence type="inferred from homology"/>
<name>A0A1S3HC52_LINAN</name>
<evidence type="ECO:0000256" key="2">
    <source>
        <dbReference type="ARBA" id="ARBA00022794"/>
    </source>
</evidence>
<protein>
    <submittedName>
        <fullName evidence="5">Intraflagellar transport protein 43 homolog A</fullName>
    </submittedName>
</protein>
<dbReference type="PANTHER" id="PTHR33724:SF1">
    <property type="entry name" value="INTRAFLAGELLAR TRANSPORT PROTEIN 43 HOMOLOG"/>
    <property type="match status" value="1"/>
</dbReference>
<dbReference type="Proteomes" id="UP000085678">
    <property type="component" value="Unplaced"/>
</dbReference>
<dbReference type="RefSeq" id="XP_013383575.1">
    <property type="nucleotide sequence ID" value="XM_013528121.1"/>
</dbReference>
<comment type="similarity">
    <text evidence="1">Belongs to the IFT43 family.</text>
</comment>
<reference evidence="5" key="1">
    <citation type="submission" date="2025-08" db="UniProtKB">
        <authorList>
            <consortium name="RefSeq"/>
        </authorList>
    </citation>
    <scope>IDENTIFICATION</scope>
    <source>
        <tissue evidence="5">Gonads</tissue>
    </source>
</reference>
<keyword evidence="4" id="KW-1185">Reference proteome</keyword>
<organism evidence="4 5">
    <name type="scientific">Lingula anatina</name>
    <name type="common">Brachiopod</name>
    <name type="synonym">Lingula unguis</name>
    <dbReference type="NCBI Taxonomy" id="7574"/>
    <lineage>
        <taxon>Eukaryota</taxon>
        <taxon>Metazoa</taxon>
        <taxon>Spiralia</taxon>
        <taxon>Lophotrochozoa</taxon>
        <taxon>Brachiopoda</taxon>
        <taxon>Linguliformea</taxon>
        <taxon>Lingulata</taxon>
        <taxon>Lingulida</taxon>
        <taxon>Linguloidea</taxon>
        <taxon>Lingulidae</taxon>
        <taxon>Lingula</taxon>
    </lineage>
</organism>
<evidence type="ECO:0000313" key="5">
    <source>
        <dbReference type="RefSeq" id="XP_013383575.1"/>
    </source>
</evidence>
<dbReference type="FunCoup" id="A0A1S3HC52">
    <property type="interactions" value="94"/>
</dbReference>
<evidence type="ECO:0000256" key="3">
    <source>
        <dbReference type="SAM" id="MobiDB-lite"/>
    </source>
</evidence>
<dbReference type="AlphaFoldDB" id="A0A1S3HC52"/>
<dbReference type="InterPro" id="IPR029302">
    <property type="entry name" value="IFT43"/>
</dbReference>
<evidence type="ECO:0000313" key="4">
    <source>
        <dbReference type="Proteomes" id="UP000085678"/>
    </source>
</evidence>
<dbReference type="PANTHER" id="PTHR33724">
    <property type="entry name" value="INTRAFLAGELLAR TRANSPORT PROTEIN 43 HOMOLOG"/>
    <property type="match status" value="1"/>
</dbReference>
<gene>
    <name evidence="5" type="primary">LOC106153959</name>
</gene>
<dbReference type="OMA" id="CLGNAEE"/>
<dbReference type="GO" id="GO:0035721">
    <property type="term" value="P:intraciliary retrograde transport"/>
    <property type="evidence" value="ECO:0007669"/>
    <property type="project" value="TreeGrafter"/>
</dbReference>
<dbReference type="GO" id="GO:0030991">
    <property type="term" value="C:intraciliary transport particle A"/>
    <property type="evidence" value="ECO:0007669"/>
    <property type="project" value="InterPro"/>
</dbReference>
<keyword evidence="2" id="KW-0970">Cilium biogenesis/degradation</keyword>
<accession>A0A1S3HC52</accession>
<dbReference type="STRING" id="7574.A0A1S3HC52"/>
<sequence>MDEDDVGLSSKKKSSARKGRRARPATPPKDEVPMSPDIMDDSADLNGGVPLQESASPPKPSRRMSGWGDDIGPSKQPKGRRHGIQEEFIEDERLRQSYSPEREDSDNDIPVIPDLDDVQEEDITTQVALAPNKVNRVATYRELDNDLLRHAAFQTLDNEIDLKLLTKVLSAESEVIEEDKPWDWDQLFTEVSSELINEWEASEVKDSDPTAA</sequence>
<dbReference type="KEGG" id="lak:106153959"/>
<dbReference type="GeneID" id="106153959"/>
<evidence type="ECO:0000256" key="1">
    <source>
        <dbReference type="ARBA" id="ARBA00007563"/>
    </source>
</evidence>
<dbReference type="Pfam" id="PF15305">
    <property type="entry name" value="IFT43"/>
    <property type="match status" value="1"/>
</dbReference>
<dbReference type="GO" id="GO:0005929">
    <property type="term" value="C:cilium"/>
    <property type="evidence" value="ECO:0007669"/>
    <property type="project" value="TreeGrafter"/>
</dbReference>